<evidence type="ECO:0008006" key="7">
    <source>
        <dbReference type="Google" id="ProtNLM"/>
    </source>
</evidence>
<dbReference type="AlphaFoldDB" id="I3ZZX3"/>
<feature type="signal peptide" evidence="4">
    <location>
        <begin position="1"/>
        <end position="24"/>
    </location>
</feature>
<dbReference type="GeneID" id="71569341"/>
<feature type="transmembrane region" description="Helical" evidence="3">
    <location>
        <begin position="72"/>
        <end position="94"/>
    </location>
</feature>
<dbReference type="EMBL" id="CP003283">
    <property type="protein sequence ID" value="AFL97257.1"/>
    <property type="molecule type" value="Genomic_DNA"/>
</dbReference>
<evidence type="ECO:0000256" key="2">
    <source>
        <dbReference type="SAM" id="MobiDB-lite"/>
    </source>
</evidence>
<evidence type="ECO:0000256" key="4">
    <source>
        <dbReference type="SAM" id="SignalP"/>
    </source>
</evidence>
<sequence length="307" mass="35267">MRVKNYLKYIMFCLFLASSCSRGAENNKAITSTLQEQLGTQQRTGASSSIRKSKNVSDASKVKQMIKSEKDLFLYFFVFLLFAGVSYLYILYFLKKRDNSLEKDDDSLESQNHDNSLANNSKSIDNRDARGLQDLQSSFEDKLKEAKKRLESTNLKIEELEGRVKQLEESVKILEEKATAQEEATAIFSEQKNDEDTSHTKENESVEKIYLGRRKGEFLTEFPSLESSNEIYYKIIKKDGNIGYFEFFIPNIDKLNNNPDAIIDGVGERENYNCSHVKEIKTTKYGKVESVGNGRWKIIEKAKIDLK</sequence>
<keyword evidence="6" id="KW-1185">Reference proteome</keyword>
<dbReference type="GeneID" id="97257757"/>
<dbReference type="STRING" id="867902.Ornrh_1066"/>
<evidence type="ECO:0000256" key="1">
    <source>
        <dbReference type="SAM" id="Coils"/>
    </source>
</evidence>
<evidence type="ECO:0000313" key="6">
    <source>
        <dbReference type="Proteomes" id="UP000006051"/>
    </source>
</evidence>
<name>I3ZZX3_ORNRL</name>
<dbReference type="PROSITE" id="PS51257">
    <property type="entry name" value="PROKAR_LIPOPROTEIN"/>
    <property type="match status" value="1"/>
</dbReference>
<reference evidence="5 6" key="1">
    <citation type="submission" date="2012-06" db="EMBL/GenBank/DDBJ databases">
        <title>The complete genome of Ornithobacterium rhinotracheale DSM 15997.</title>
        <authorList>
            <consortium name="US DOE Joint Genome Institute (JGI-PGF)"/>
            <person name="Lucas S."/>
            <person name="Copeland A."/>
            <person name="Lapidus A."/>
            <person name="Goodwin L."/>
            <person name="Pitluck S."/>
            <person name="Peters L."/>
            <person name="Mikhailova N."/>
            <person name="Teshima H."/>
            <person name="Kyrpides N."/>
            <person name="Mavromatis K."/>
            <person name="Pagani I."/>
            <person name="Ivanova N."/>
            <person name="Ovchinnikova G."/>
            <person name="Zeytun A."/>
            <person name="Detter J.C."/>
            <person name="Han C."/>
            <person name="Land M."/>
            <person name="Hauser L."/>
            <person name="Markowitz V."/>
            <person name="Cheng J.-F."/>
            <person name="Hugenholtz P."/>
            <person name="Woyke T."/>
            <person name="Wu D."/>
            <person name="Lang E."/>
            <person name="Kopitz M."/>
            <person name="Brambilla E."/>
            <person name="Klenk H.-P."/>
            <person name="Eisen J.A."/>
        </authorList>
    </citation>
    <scope>NUCLEOTIDE SEQUENCE [LARGE SCALE GENOMIC DNA]</scope>
    <source>
        <strain evidence="6">ATCC 51463 / DSM 15997 / CCUG 23171 / LMG 9086</strain>
    </source>
</reference>
<keyword evidence="3" id="KW-0812">Transmembrane</keyword>
<dbReference type="HOGENOM" id="CLU_905675_0_0_10"/>
<proteinExistence type="predicted"/>
<dbReference type="RefSeq" id="WP_014790852.1">
    <property type="nucleotide sequence ID" value="NC_018016.1"/>
</dbReference>
<feature type="compositionally biased region" description="Polar residues" evidence="2">
    <location>
        <begin position="109"/>
        <end position="123"/>
    </location>
</feature>
<keyword evidence="3" id="KW-1133">Transmembrane helix</keyword>
<keyword evidence="3" id="KW-0472">Membrane</keyword>
<organism evidence="5 6">
    <name type="scientific">Ornithobacterium rhinotracheale (strain ATCC 51463 / DSM 15997 / CCUG 23171 / CIP 104009 / LMG 9086)</name>
    <dbReference type="NCBI Taxonomy" id="867902"/>
    <lineage>
        <taxon>Bacteria</taxon>
        <taxon>Pseudomonadati</taxon>
        <taxon>Bacteroidota</taxon>
        <taxon>Flavobacteriia</taxon>
        <taxon>Flavobacteriales</taxon>
        <taxon>Weeksellaceae</taxon>
        <taxon>Ornithobacterium</taxon>
    </lineage>
</organism>
<evidence type="ECO:0000256" key="3">
    <source>
        <dbReference type="SAM" id="Phobius"/>
    </source>
</evidence>
<feature type="coiled-coil region" evidence="1">
    <location>
        <begin position="129"/>
        <end position="184"/>
    </location>
</feature>
<dbReference type="KEGG" id="orh:Ornrh_1066"/>
<dbReference type="Proteomes" id="UP000006051">
    <property type="component" value="Chromosome"/>
</dbReference>
<gene>
    <name evidence="5" type="ordered locus">Ornrh_1066</name>
</gene>
<feature type="chain" id="PRO_5003685494" description="Lipoprotein" evidence="4">
    <location>
        <begin position="25"/>
        <end position="307"/>
    </location>
</feature>
<accession>I3ZZX3</accession>
<dbReference type="PATRIC" id="fig|867902.3.peg.1051"/>
<evidence type="ECO:0000313" key="5">
    <source>
        <dbReference type="EMBL" id="AFL97257.1"/>
    </source>
</evidence>
<protein>
    <recommendedName>
        <fullName evidence="7">Lipoprotein</fullName>
    </recommendedName>
</protein>
<keyword evidence="1" id="KW-0175">Coiled coil</keyword>
<keyword evidence="4" id="KW-0732">Signal</keyword>
<feature type="region of interest" description="Disordered" evidence="2">
    <location>
        <begin position="103"/>
        <end position="127"/>
    </location>
</feature>